<dbReference type="KEGG" id="stri:C7M71_008570"/>
<feature type="region of interest" description="Disordered" evidence="1">
    <location>
        <begin position="121"/>
        <end position="196"/>
    </location>
</feature>
<protein>
    <submittedName>
        <fullName evidence="2">Uncharacterized protein</fullName>
    </submittedName>
</protein>
<accession>A0A345SUT1</accession>
<reference evidence="3" key="1">
    <citation type="submission" date="2018-07" db="EMBL/GenBank/DDBJ databases">
        <title>Streptacidiphilus bronchialis DSM 106435 chromosome.</title>
        <authorList>
            <person name="Batra D."/>
            <person name="Gulvik C.A."/>
        </authorList>
    </citation>
    <scope>NUCLEOTIDE SEQUENCE [LARGE SCALE GENOMIC DNA]</scope>
    <source>
        <strain evidence="3">DSM 106435</strain>
    </source>
</reference>
<gene>
    <name evidence="2" type="ORF">C7M71_008570</name>
</gene>
<evidence type="ECO:0000313" key="2">
    <source>
        <dbReference type="EMBL" id="AXI77486.1"/>
    </source>
</evidence>
<organism evidence="2 3">
    <name type="scientific">Peterkaempfera bronchialis</name>
    <dbReference type="NCBI Taxonomy" id="2126346"/>
    <lineage>
        <taxon>Bacteria</taxon>
        <taxon>Bacillati</taxon>
        <taxon>Actinomycetota</taxon>
        <taxon>Actinomycetes</taxon>
        <taxon>Kitasatosporales</taxon>
        <taxon>Streptomycetaceae</taxon>
        <taxon>Peterkaempfera</taxon>
    </lineage>
</organism>
<evidence type="ECO:0000256" key="1">
    <source>
        <dbReference type="SAM" id="MobiDB-lite"/>
    </source>
</evidence>
<sequence>MAVHGGAPDPVQVDDMRMQLDEMLRARQYAVQRERRLAAELRSAGHRYAAPPAGPDPEAARQLAQARAYREQLGAECLRLSEQLRGVEAQARWNGASPPPPGEAEPEAEAPIDVEIEGDLAPEARVEPEPGPAAGRRTRPRRAGGARHGGAAADRPIPEPPAEVPEARDGRDRQVAGERPMAGERPGSDAEAARQQPWPIVDPVALAARVSGMHAAGQGRQAVAAVAEAALSLAPADVAALAAELHTGGPSGSAGYLARAAAGGTADHAAQVLSLLRQAELTEEAQELFHQLWSWPPDRLPPLFAALERTGQAADAATLLWESASAPADEVAALVGALADAGRDADLRSLLGQTASRAAPEVADLVRALADAGRESANEVLLRTLVRGRQPGDLARLGSVLMAEGRPEVYGRLLAAAEETAPERRRDIASALRLAGLPLHVPASSGRNRLGRRSR</sequence>
<feature type="compositionally biased region" description="Basic and acidic residues" evidence="1">
    <location>
        <begin position="165"/>
        <end position="176"/>
    </location>
</feature>
<dbReference type="RefSeq" id="WP_114914260.1">
    <property type="nucleotide sequence ID" value="NZ_CP031264.1"/>
</dbReference>
<dbReference type="EMBL" id="CP031264">
    <property type="protein sequence ID" value="AXI77486.1"/>
    <property type="molecule type" value="Genomic_DNA"/>
</dbReference>
<proteinExistence type="predicted"/>
<feature type="compositionally biased region" description="Basic residues" evidence="1">
    <location>
        <begin position="136"/>
        <end position="145"/>
    </location>
</feature>
<name>A0A345SUT1_9ACTN</name>
<evidence type="ECO:0000313" key="3">
    <source>
        <dbReference type="Proteomes" id="UP000249340"/>
    </source>
</evidence>
<dbReference type="AlphaFoldDB" id="A0A345SUT1"/>
<dbReference type="OrthoDB" id="4282085at2"/>
<keyword evidence="3" id="KW-1185">Reference proteome</keyword>
<dbReference type="Proteomes" id="UP000249340">
    <property type="component" value="Chromosome"/>
</dbReference>